<dbReference type="SMART" id="SM00342">
    <property type="entry name" value="HTH_ARAC"/>
    <property type="match status" value="1"/>
</dbReference>
<organism evidence="8 9">
    <name type="scientific">Paenibacillus herberti</name>
    <dbReference type="NCBI Taxonomy" id="1619309"/>
    <lineage>
        <taxon>Bacteria</taxon>
        <taxon>Bacillati</taxon>
        <taxon>Bacillota</taxon>
        <taxon>Bacilli</taxon>
        <taxon>Bacillales</taxon>
        <taxon>Paenibacillaceae</taxon>
        <taxon>Paenibacillus</taxon>
    </lineage>
</organism>
<comment type="caution">
    <text evidence="8">The sequence shown here is derived from an EMBL/GenBank/DDBJ whole genome shotgun (WGS) entry which is preliminary data.</text>
</comment>
<dbReference type="SUPFAM" id="SSF46689">
    <property type="entry name" value="Homeodomain-like"/>
    <property type="match status" value="2"/>
</dbReference>
<proteinExistence type="predicted"/>
<dbReference type="GO" id="GO:0003700">
    <property type="term" value="F:DNA-binding transcription factor activity"/>
    <property type="evidence" value="ECO:0007669"/>
    <property type="project" value="InterPro"/>
</dbReference>
<reference evidence="8 9" key="1">
    <citation type="submission" date="2017-07" db="EMBL/GenBank/DDBJ databases">
        <title>Paenibacillus herberti R33 genome sequencing and assembly.</title>
        <authorList>
            <person name="Su W."/>
        </authorList>
    </citation>
    <scope>NUCLEOTIDE SEQUENCE [LARGE SCALE GENOMIC DNA]</scope>
    <source>
        <strain evidence="8 9">R33</strain>
    </source>
</reference>
<keyword evidence="3" id="KW-0804">Transcription</keyword>
<dbReference type="CDD" id="cd17536">
    <property type="entry name" value="REC_YesN-like"/>
    <property type="match status" value="1"/>
</dbReference>
<evidence type="ECO:0000313" key="8">
    <source>
        <dbReference type="EMBL" id="OXM15875.1"/>
    </source>
</evidence>
<keyword evidence="9" id="KW-1185">Reference proteome</keyword>
<evidence type="ECO:0000313" key="9">
    <source>
        <dbReference type="Proteomes" id="UP000215145"/>
    </source>
</evidence>
<protein>
    <submittedName>
        <fullName evidence="8">DNA-binding response regulator</fullName>
    </submittedName>
</protein>
<keyword evidence="5" id="KW-0175">Coiled coil</keyword>
<dbReference type="SUPFAM" id="SSF52172">
    <property type="entry name" value="CheY-like"/>
    <property type="match status" value="1"/>
</dbReference>
<dbReference type="RefSeq" id="WP_089522965.1">
    <property type="nucleotide sequence ID" value="NZ_NMUQ01000001.1"/>
</dbReference>
<dbReference type="GO" id="GO:0043565">
    <property type="term" value="F:sequence-specific DNA binding"/>
    <property type="evidence" value="ECO:0007669"/>
    <property type="project" value="InterPro"/>
</dbReference>
<dbReference type="AlphaFoldDB" id="A0A229P1U9"/>
<evidence type="ECO:0000256" key="1">
    <source>
        <dbReference type="ARBA" id="ARBA00023015"/>
    </source>
</evidence>
<dbReference type="Pfam" id="PF12833">
    <property type="entry name" value="HTH_18"/>
    <property type="match status" value="1"/>
</dbReference>
<dbReference type="InterPro" id="IPR018062">
    <property type="entry name" value="HTH_AraC-typ_CS"/>
</dbReference>
<accession>A0A229P1U9</accession>
<feature type="coiled-coil region" evidence="5">
    <location>
        <begin position="409"/>
        <end position="436"/>
    </location>
</feature>
<dbReference type="Proteomes" id="UP000215145">
    <property type="component" value="Unassembled WGS sequence"/>
</dbReference>
<keyword evidence="2 8" id="KW-0238">DNA-binding</keyword>
<evidence type="ECO:0000256" key="5">
    <source>
        <dbReference type="SAM" id="Coils"/>
    </source>
</evidence>
<keyword evidence="4" id="KW-0597">Phosphoprotein</keyword>
<keyword evidence="1" id="KW-0805">Transcription regulation</keyword>
<dbReference type="PROSITE" id="PS01124">
    <property type="entry name" value="HTH_ARAC_FAMILY_2"/>
    <property type="match status" value="1"/>
</dbReference>
<dbReference type="PROSITE" id="PS50110">
    <property type="entry name" value="RESPONSE_REGULATORY"/>
    <property type="match status" value="1"/>
</dbReference>
<feature type="domain" description="Response regulatory" evidence="7">
    <location>
        <begin position="5"/>
        <end position="123"/>
    </location>
</feature>
<dbReference type="InterPro" id="IPR001789">
    <property type="entry name" value="Sig_transdc_resp-reg_receiver"/>
</dbReference>
<dbReference type="OrthoDB" id="342399at2"/>
<name>A0A229P1U9_9BACL</name>
<feature type="modified residue" description="4-aspartylphosphate" evidence="4">
    <location>
        <position position="59"/>
    </location>
</feature>
<dbReference type="Gene3D" id="3.40.50.2300">
    <property type="match status" value="1"/>
</dbReference>
<dbReference type="GO" id="GO:0000160">
    <property type="term" value="P:phosphorelay signal transduction system"/>
    <property type="evidence" value="ECO:0007669"/>
    <property type="project" value="InterPro"/>
</dbReference>
<sequence>MQTIRTLIVDDEEMIRNGIARLVHSCGEEWEIVATLSDGQEAMDYLIQSLGAVDLLITDVKMPVMDGLTLISEGRRHYSFFPLVISGYDEFQYIQSALREGAVDYFLKPIDREQFRDRMAEIKVKIQSGRVQHMKWTELERKSERLKTTEQIQLLSYVTSAGLDSSRLGYWVDGFPKGCYALLYISLDALPVKTRSYTTKDWEAYAYVLENIIKEVVEKRGSDTEHIGWCWRGDELNFWVLLCALENGRENLEGTVNEFSDHIRSAVRSYTPFTVSVSYGGQIEDLYMLPEAKDGALSLMYNRLLYGGNQLFNREGIQRQADTSLDPIDPGLMAIVQRMKQSIEQLNETTAVQLTKEFFGRLEQMNSPIAIQRALMNAFILIHSVGVEMKVNTVGIDTLENRILTIKRAINLNELRSELDKQIAQLIHQIRQIRQSGSMKPIEQAKTWIIANFQHDLTIKLIAEQVHMNPSYFCRHFKTQTGETILDYITGLRMAKAKELLMNPQLKLYDISAQVGYQDVKYFSKLFKQWVGDTPSKYREFKLSK</sequence>
<evidence type="ECO:0000259" key="6">
    <source>
        <dbReference type="PROSITE" id="PS01124"/>
    </source>
</evidence>
<dbReference type="EMBL" id="NMUQ01000001">
    <property type="protein sequence ID" value="OXM15875.1"/>
    <property type="molecule type" value="Genomic_DNA"/>
</dbReference>
<evidence type="ECO:0000256" key="2">
    <source>
        <dbReference type="ARBA" id="ARBA00023125"/>
    </source>
</evidence>
<evidence type="ECO:0000256" key="3">
    <source>
        <dbReference type="ARBA" id="ARBA00023163"/>
    </source>
</evidence>
<dbReference type="PROSITE" id="PS00041">
    <property type="entry name" value="HTH_ARAC_FAMILY_1"/>
    <property type="match status" value="1"/>
</dbReference>
<gene>
    <name evidence="8" type="ORF">CGZ75_03935</name>
</gene>
<dbReference type="PANTHER" id="PTHR43280:SF28">
    <property type="entry name" value="HTH-TYPE TRANSCRIPTIONAL ACTIVATOR RHAS"/>
    <property type="match status" value="1"/>
</dbReference>
<feature type="domain" description="HTH araC/xylS-type" evidence="6">
    <location>
        <begin position="443"/>
        <end position="541"/>
    </location>
</feature>
<dbReference type="PRINTS" id="PR00032">
    <property type="entry name" value="HTHARAC"/>
</dbReference>
<dbReference type="Pfam" id="PF00072">
    <property type="entry name" value="Response_reg"/>
    <property type="match status" value="1"/>
</dbReference>
<dbReference type="InterPro" id="IPR011006">
    <property type="entry name" value="CheY-like_superfamily"/>
</dbReference>
<dbReference type="InterPro" id="IPR018060">
    <property type="entry name" value="HTH_AraC"/>
</dbReference>
<dbReference type="InterPro" id="IPR009057">
    <property type="entry name" value="Homeodomain-like_sf"/>
</dbReference>
<dbReference type="InterPro" id="IPR020449">
    <property type="entry name" value="Tscrpt_reg_AraC-type_HTH"/>
</dbReference>
<dbReference type="Gene3D" id="1.10.10.60">
    <property type="entry name" value="Homeodomain-like"/>
    <property type="match status" value="2"/>
</dbReference>
<evidence type="ECO:0000259" key="7">
    <source>
        <dbReference type="PROSITE" id="PS50110"/>
    </source>
</evidence>
<dbReference type="PANTHER" id="PTHR43280">
    <property type="entry name" value="ARAC-FAMILY TRANSCRIPTIONAL REGULATOR"/>
    <property type="match status" value="1"/>
</dbReference>
<evidence type="ECO:0000256" key="4">
    <source>
        <dbReference type="PROSITE-ProRule" id="PRU00169"/>
    </source>
</evidence>
<dbReference type="SMART" id="SM00448">
    <property type="entry name" value="REC"/>
    <property type="match status" value="1"/>
</dbReference>